<keyword evidence="1" id="KW-0067">ATP-binding</keyword>
<dbReference type="RefSeq" id="WP_176614451.1">
    <property type="nucleotide sequence ID" value="NZ_JABXXR010000146.1"/>
</dbReference>
<accession>A0A850PFF3</accession>
<protein>
    <submittedName>
        <fullName evidence="1">ABC transporter ATP-binding protein</fullName>
    </submittedName>
</protein>
<reference evidence="1 2" key="1">
    <citation type="submission" date="2020-06" db="EMBL/GenBank/DDBJ databases">
        <title>Description of novel acetic acid bacteria.</title>
        <authorList>
            <person name="Sombolestani A."/>
        </authorList>
    </citation>
    <scope>NUCLEOTIDE SEQUENCE [LARGE SCALE GENOMIC DNA]</scope>
    <source>
        <strain evidence="1 2">LMG 27010</strain>
    </source>
</reference>
<dbReference type="Gene3D" id="3.40.50.300">
    <property type="entry name" value="P-loop containing nucleotide triphosphate hydrolases"/>
    <property type="match status" value="1"/>
</dbReference>
<gene>
    <name evidence="1" type="ORF">HUK82_13470</name>
</gene>
<dbReference type="Proteomes" id="UP000585665">
    <property type="component" value="Unassembled WGS sequence"/>
</dbReference>
<evidence type="ECO:0000313" key="2">
    <source>
        <dbReference type="Proteomes" id="UP000585665"/>
    </source>
</evidence>
<keyword evidence="2" id="KW-1185">Reference proteome</keyword>
<dbReference type="InterPro" id="IPR027417">
    <property type="entry name" value="P-loop_NTPase"/>
</dbReference>
<dbReference type="AlphaFoldDB" id="A0A850PFF3"/>
<dbReference type="EMBL" id="JABXXR010000146">
    <property type="protein sequence ID" value="NVN41563.1"/>
    <property type="molecule type" value="Genomic_DNA"/>
</dbReference>
<evidence type="ECO:0000313" key="1">
    <source>
        <dbReference type="EMBL" id="NVN41563.1"/>
    </source>
</evidence>
<sequence>MAGPLPVLELQDAMPLFDETGIAPAPFTMRLLPGDCALIACRDVERGAMFADLCCGMVTLASGVVRCTGLDWTMLGTLQANALRGRIGRVSRQGAWLDILGTDANIVLPQLHHTRRPERDILEEAQALAERFGLPGLPVERPSHLTPGDRLRAALVRACLGTPLLLVLENPIAGAENELGAVFLDVLTRARHRGAAVVLLTRDIGPWRGQHGFFTHRLHLLDEGLYAMRRTG</sequence>
<dbReference type="GO" id="GO:0005524">
    <property type="term" value="F:ATP binding"/>
    <property type="evidence" value="ECO:0007669"/>
    <property type="project" value="UniProtKB-KW"/>
</dbReference>
<name>A0A850PFF3_9PROT</name>
<proteinExistence type="predicted"/>
<comment type="caution">
    <text evidence="1">The sequence shown here is derived from an EMBL/GenBank/DDBJ whole genome shotgun (WGS) entry which is preliminary data.</text>
</comment>
<keyword evidence="1" id="KW-0547">Nucleotide-binding</keyword>
<organism evidence="1 2">
    <name type="scientific">Ameyamaea chiangmaiensis</name>
    <dbReference type="NCBI Taxonomy" id="442969"/>
    <lineage>
        <taxon>Bacteria</taxon>
        <taxon>Pseudomonadati</taxon>
        <taxon>Pseudomonadota</taxon>
        <taxon>Alphaproteobacteria</taxon>
        <taxon>Acetobacterales</taxon>
        <taxon>Acetobacteraceae</taxon>
        <taxon>Ameyamaea</taxon>
    </lineage>
</organism>
<dbReference type="SUPFAM" id="SSF52540">
    <property type="entry name" value="P-loop containing nucleoside triphosphate hydrolases"/>
    <property type="match status" value="1"/>
</dbReference>